<accession>A0A8S5P2R3</accession>
<reference evidence="1" key="1">
    <citation type="journal article" date="2021" name="Proc. Natl. Acad. Sci. U.S.A.">
        <title>A Catalog of Tens of Thousands of Viruses from Human Metagenomes Reveals Hidden Associations with Chronic Diseases.</title>
        <authorList>
            <person name="Tisza M.J."/>
            <person name="Buck C.B."/>
        </authorList>
    </citation>
    <scope>NUCLEOTIDE SEQUENCE</scope>
    <source>
        <strain evidence="1">CtJcm18</strain>
    </source>
</reference>
<protein>
    <submittedName>
        <fullName evidence="1">Uncharacterized protein</fullName>
    </submittedName>
</protein>
<evidence type="ECO:0000313" key="1">
    <source>
        <dbReference type="EMBL" id="DAE01266.1"/>
    </source>
</evidence>
<proteinExistence type="predicted"/>
<organism evidence="1">
    <name type="scientific">Siphoviridae sp. ctJcm18</name>
    <dbReference type="NCBI Taxonomy" id="2825433"/>
    <lineage>
        <taxon>Viruses</taxon>
        <taxon>Duplodnaviria</taxon>
        <taxon>Heunggongvirae</taxon>
        <taxon>Uroviricota</taxon>
        <taxon>Caudoviricetes</taxon>
    </lineage>
</organism>
<sequence length="34" mass="4260">MGLFYFVWLCGLERAKWIKDGWFINKLFIFELQF</sequence>
<dbReference type="EMBL" id="BK015323">
    <property type="protein sequence ID" value="DAE01266.1"/>
    <property type="molecule type" value="Genomic_DNA"/>
</dbReference>
<name>A0A8S5P2R3_9CAUD</name>